<feature type="region of interest" description="Disordered" evidence="1">
    <location>
        <begin position="54"/>
        <end position="84"/>
    </location>
</feature>
<feature type="compositionally biased region" description="Low complexity" evidence="1">
    <location>
        <begin position="96"/>
        <end position="106"/>
    </location>
</feature>
<evidence type="ECO:0000256" key="1">
    <source>
        <dbReference type="SAM" id="MobiDB-lite"/>
    </source>
</evidence>
<feature type="compositionally biased region" description="Basic and acidic residues" evidence="1">
    <location>
        <begin position="54"/>
        <end position="67"/>
    </location>
</feature>
<dbReference type="SUPFAM" id="SSF52266">
    <property type="entry name" value="SGNH hydrolase"/>
    <property type="match status" value="1"/>
</dbReference>
<proteinExistence type="predicted"/>
<dbReference type="InterPro" id="IPR036514">
    <property type="entry name" value="SGNH_hydro_sf"/>
</dbReference>
<dbReference type="EMBL" id="BPQH01000014">
    <property type="protein sequence ID" value="GJD51601.1"/>
    <property type="molecule type" value="Genomic_DNA"/>
</dbReference>
<evidence type="ECO:0000313" key="2">
    <source>
        <dbReference type="EMBL" id="GJD51601.1"/>
    </source>
</evidence>
<keyword evidence="3" id="KW-1185">Reference proteome</keyword>
<accession>A0ABQ4R1S7</accession>
<feature type="compositionally biased region" description="Basic and acidic residues" evidence="1">
    <location>
        <begin position="469"/>
        <end position="478"/>
    </location>
</feature>
<dbReference type="Pfam" id="PF04311">
    <property type="entry name" value="DUF459"/>
    <property type="match status" value="1"/>
</dbReference>
<protein>
    <recommendedName>
        <fullName evidence="4">DUF459 domain-containing protein</fullName>
    </recommendedName>
</protein>
<dbReference type="Gene3D" id="3.40.50.1110">
    <property type="entry name" value="SGNH hydrolase"/>
    <property type="match status" value="1"/>
</dbReference>
<feature type="compositionally biased region" description="Low complexity" evidence="1">
    <location>
        <begin position="143"/>
        <end position="154"/>
    </location>
</feature>
<dbReference type="Proteomes" id="UP001055167">
    <property type="component" value="Unassembled WGS sequence"/>
</dbReference>
<reference evidence="2" key="1">
    <citation type="journal article" date="2021" name="Front. Microbiol.">
        <title>Comprehensive Comparative Genomics and Phenotyping of Methylobacterium Species.</title>
        <authorList>
            <person name="Alessa O."/>
            <person name="Ogura Y."/>
            <person name="Fujitani Y."/>
            <person name="Takami H."/>
            <person name="Hayashi T."/>
            <person name="Sahin N."/>
            <person name="Tani A."/>
        </authorList>
    </citation>
    <scope>NUCLEOTIDE SEQUENCE</scope>
    <source>
        <strain evidence="2">KCTC 52305</strain>
    </source>
</reference>
<evidence type="ECO:0000313" key="3">
    <source>
        <dbReference type="Proteomes" id="UP001055167"/>
    </source>
</evidence>
<feature type="region of interest" description="Disordered" evidence="1">
    <location>
        <begin position="96"/>
        <end position="159"/>
    </location>
</feature>
<dbReference type="InterPro" id="IPR007407">
    <property type="entry name" value="DUF459"/>
</dbReference>
<reference evidence="2" key="2">
    <citation type="submission" date="2021-08" db="EMBL/GenBank/DDBJ databases">
        <authorList>
            <person name="Tani A."/>
            <person name="Ola A."/>
            <person name="Ogura Y."/>
            <person name="Katsura K."/>
            <person name="Hayashi T."/>
        </authorList>
    </citation>
    <scope>NUCLEOTIDE SEQUENCE</scope>
    <source>
        <strain evidence="2">KCTC 52305</strain>
    </source>
</reference>
<feature type="compositionally biased region" description="Low complexity" evidence="1">
    <location>
        <begin position="68"/>
        <end position="77"/>
    </location>
</feature>
<feature type="region of interest" description="Disordered" evidence="1">
    <location>
        <begin position="428"/>
        <end position="478"/>
    </location>
</feature>
<evidence type="ECO:0008006" key="4">
    <source>
        <dbReference type="Google" id="ProtNLM"/>
    </source>
</evidence>
<name>A0ABQ4R1S7_9HYPH</name>
<comment type="caution">
    <text evidence="2">The sequence shown here is derived from an EMBL/GenBank/DDBJ whole genome shotgun (WGS) entry which is preliminary data.</text>
</comment>
<organism evidence="2 3">
    <name type="scientific">Methylobacterium crusticola</name>
    <dbReference type="NCBI Taxonomy" id="1697972"/>
    <lineage>
        <taxon>Bacteria</taxon>
        <taxon>Pseudomonadati</taxon>
        <taxon>Pseudomonadota</taxon>
        <taxon>Alphaproteobacteria</taxon>
        <taxon>Hyphomicrobiales</taxon>
        <taxon>Methylobacteriaceae</taxon>
        <taxon>Methylobacterium</taxon>
    </lineage>
</organism>
<dbReference type="RefSeq" id="WP_128565072.1">
    <property type="nucleotide sequence ID" value="NZ_BPQH01000014.1"/>
</dbReference>
<dbReference type="CDD" id="cd01829">
    <property type="entry name" value="SGNH_hydrolase_peri2"/>
    <property type="match status" value="1"/>
</dbReference>
<sequence length="478" mass="51820">MLVAWRVARGACGERLARALLVGGLALPLLGSAAGPARAQWGLDDGYGQRRAVEDPYGYRRRRDSDGYGRQVYRRAPAPAPEPQRQFYWPWEERPAQPQVQEPAQPGGYSGGYRTPRPRREAREPVRSHEGRSVQRPKPRPAPVAAKPPAAKPKTNPGTQVAVFGDSLADLLGQGLDTVYEANGDVVVIRRAKGDSGLVRKDVVDWPKAAEDYLKSNPKVSYAVVMLGANDRQPLRDGEQTVEALSDRWRVLYRDRVDALLRVFSDRKLPVVWVGAPPMKSDGLSADISSLNEIFRDRVQRAGGVYVDIWPAFLDDQNRYSATGPDLEGQPARLRTSDGVHFTQAGARKAAHFADVEIKRLMEAKGVVPAVPDAVAAAPAPEAGAAPKLDDDAAIDRLITAMLPSLPEPPGIPALPVKPAAGPVVPLTRNEISPGGQLTSGRPRAEGDAGYTMERSLTRGAAPAPQPGRADDFRWPRS</sequence>
<gene>
    <name evidence="2" type="ORF">OPKNFCMD_4356</name>
</gene>
<feature type="compositionally biased region" description="Basic and acidic residues" evidence="1">
    <location>
        <begin position="118"/>
        <end position="133"/>
    </location>
</feature>